<dbReference type="PATRIC" id="fig|1263867.3.peg.1738"/>
<dbReference type="InterPro" id="IPR011047">
    <property type="entry name" value="Quinoprotein_ADH-like_sf"/>
</dbReference>
<dbReference type="InterPro" id="IPR015943">
    <property type="entry name" value="WD40/YVTN_repeat-like_dom_sf"/>
</dbReference>
<keyword evidence="1" id="KW-0732">Signal</keyword>
<dbReference type="Proteomes" id="UP000011529">
    <property type="component" value="Unassembled WGS sequence"/>
</dbReference>
<accession>M2AXZ8</accession>
<feature type="signal peptide" evidence="1">
    <location>
        <begin position="1"/>
        <end position="21"/>
    </location>
</feature>
<protein>
    <submittedName>
        <fullName evidence="2">Secreted protein</fullName>
    </submittedName>
</protein>
<feature type="chain" id="PRO_5004020212" evidence="1">
    <location>
        <begin position="22"/>
        <end position="240"/>
    </location>
</feature>
<gene>
    <name evidence="2" type="ORF">RE6C_01638</name>
</gene>
<keyword evidence="3" id="KW-1185">Reference proteome</keyword>
<evidence type="ECO:0000313" key="2">
    <source>
        <dbReference type="EMBL" id="EMB17567.1"/>
    </source>
</evidence>
<dbReference type="Gene3D" id="2.130.10.10">
    <property type="entry name" value="YVTN repeat-like/Quinoprotein amine dehydrogenase"/>
    <property type="match status" value="1"/>
</dbReference>
<reference evidence="2" key="1">
    <citation type="submission" date="2012-11" db="EMBL/GenBank/DDBJ databases">
        <title>Permanent draft genomes of Rhodopirellula europaea strain SH398 and 6C.</title>
        <authorList>
            <person name="Richter M."/>
            <person name="Richter-Heitmann T."/>
            <person name="Frank C."/>
            <person name="Harder J."/>
            <person name="Glockner F.O."/>
        </authorList>
    </citation>
    <scope>NUCLEOTIDE SEQUENCE</scope>
    <source>
        <strain evidence="2">6C</strain>
    </source>
</reference>
<name>M2AXZ8_9BACT</name>
<organism evidence="2 3">
    <name type="scientific">Rhodopirellula europaea 6C</name>
    <dbReference type="NCBI Taxonomy" id="1263867"/>
    <lineage>
        <taxon>Bacteria</taxon>
        <taxon>Pseudomonadati</taxon>
        <taxon>Planctomycetota</taxon>
        <taxon>Planctomycetia</taxon>
        <taxon>Pirellulales</taxon>
        <taxon>Pirellulaceae</taxon>
        <taxon>Rhodopirellula</taxon>
    </lineage>
</organism>
<evidence type="ECO:0000256" key="1">
    <source>
        <dbReference type="SAM" id="SignalP"/>
    </source>
</evidence>
<dbReference type="RefSeq" id="WP_008655426.1">
    <property type="nucleotide sequence ID" value="NZ_ANMO01000094.1"/>
</dbReference>
<dbReference type="SUPFAM" id="SSF50998">
    <property type="entry name" value="Quinoprotein alcohol dehydrogenase-like"/>
    <property type="match status" value="1"/>
</dbReference>
<sequence length="240" mass="26399">MHITRLAVALLSGFVSASAFAVEPLAAAQRRIEETWKQESNAGHAASDRLKVLATVIQNELKIDAPIWWKKQIAATLSDKPSNASPRIKTNATIEERGQSPNHRHVIVMNDGREFPIDLLPGDWEWETEYANVYKHKDHAYVLKTGGGLNPYPVFKVSTLSGKLVWQTEISGLPWVDIAGGLGRHRTGPLIHDGDFVVFSAPTCGTGYAFAIDDATGELRWQFHVDVQGDPNAPLFGNPP</sequence>
<dbReference type="EMBL" id="ANMO01000094">
    <property type="protein sequence ID" value="EMB17567.1"/>
    <property type="molecule type" value="Genomic_DNA"/>
</dbReference>
<dbReference type="AlphaFoldDB" id="M2AXZ8"/>
<reference evidence="2" key="2">
    <citation type="journal article" date="2013" name="Mar. Genomics">
        <title>Expression of sulfatases in Rhodopirellula baltica and the diversity of sulfatases in the genus Rhodopirellula.</title>
        <authorList>
            <person name="Wegner C.E."/>
            <person name="Richter-Heitmann T."/>
            <person name="Klindworth A."/>
            <person name="Klockow C."/>
            <person name="Richter M."/>
            <person name="Achstetter T."/>
            <person name="Glockner F.O."/>
            <person name="Harder J."/>
        </authorList>
    </citation>
    <scope>NUCLEOTIDE SEQUENCE [LARGE SCALE GENOMIC DNA]</scope>
    <source>
        <strain evidence="2">6C</strain>
    </source>
</reference>
<comment type="caution">
    <text evidence="2">The sequence shown here is derived from an EMBL/GenBank/DDBJ whole genome shotgun (WGS) entry which is preliminary data.</text>
</comment>
<proteinExistence type="predicted"/>
<evidence type="ECO:0000313" key="3">
    <source>
        <dbReference type="Proteomes" id="UP000011529"/>
    </source>
</evidence>